<evidence type="ECO:0000256" key="1">
    <source>
        <dbReference type="SAM" id="Phobius"/>
    </source>
</evidence>
<dbReference type="Pfam" id="PF09994">
    <property type="entry name" value="T6SS_Tle1-like_cat"/>
    <property type="match status" value="1"/>
</dbReference>
<evidence type="ECO:0000313" key="3">
    <source>
        <dbReference type="EMBL" id="VAX11446.1"/>
    </source>
</evidence>
<dbReference type="InterPro" id="IPR018712">
    <property type="entry name" value="Tle1-like_cat"/>
</dbReference>
<name>A0A3B1AZE7_9ZZZZ</name>
<gene>
    <name evidence="3" type="ORF">MNBD_GAMMA26-2515</name>
</gene>
<sequence>MPKNIIVCADGTGNKGGSTPDSNVYKVYKSVNKYFKGSAQDGFEVDEQIIFYDNGVGTKKDKYLRMLGGAFGFGFEDNVCDLYKFLARNYEPGDRVYFFGFSRGASTVRACSGFISICGLAKGKGLRNRELDKLVKEAFDAYKVHVKKPEDAEELKKSERSHGVIDIHFMGVWDTVVALGFPKRTDITGPVSAILNALSWLANKGLDQIWPHSFYNYRLADNVKYAYQALAIDDERTAFWPFVWREKGREADKVEQVWFAGMHSNVGGGYARSGMASIPLHWMLLRAKKRGLTFDDDAIQKALEDSHIHGRMYNSRDGFAIFYRYHPRDIEKLCDNRLEGDIRLHRSVIERINHRTADYAPGQLPGKFTVVESDTEASPEPRNPGKDPKWAKIQAEIDQWVLRRKGLYAAMLTFTLAIVFTAFRLWICPPQPVIREGFWGDLADILDYILPDFFDGLINVAAAQHYYLFIGAAIVVYVYVRIRRWCRIKTTDACERLRHLIIHEAVEDNG</sequence>
<dbReference type="PANTHER" id="PTHR33840">
    <property type="match status" value="1"/>
</dbReference>
<accession>A0A3B1AZE7</accession>
<feature type="transmembrane region" description="Helical" evidence="1">
    <location>
        <begin position="407"/>
        <end position="427"/>
    </location>
</feature>
<protein>
    <recommendedName>
        <fullName evidence="2">T6SS Phospholipase effector Tle1-like catalytic domain-containing protein</fullName>
    </recommendedName>
</protein>
<dbReference type="AlphaFoldDB" id="A0A3B1AZE7"/>
<evidence type="ECO:0000259" key="2">
    <source>
        <dbReference type="Pfam" id="PF09994"/>
    </source>
</evidence>
<keyword evidence="1" id="KW-1133">Transmembrane helix</keyword>
<keyword evidence="1" id="KW-0472">Membrane</keyword>
<keyword evidence="1" id="KW-0812">Transmembrane</keyword>
<organism evidence="3">
    <name type="scientific">hydrothermal vent metagenome</name>
    <dbReference type="NCBI Taxonomy" id="652676"/>
    <lineage>
        <taxon>unclassified sequences</taxon>
        <taxon>metagenomes</taxon>
        <taxon>ecological metagenomes</taxon>
    </lineage>
</organism>
<dbReference type="PANTHER" id="PTHR33840:SF1">
    <property type="entry name" value="TLE1 PHOSPHOLIPASE DOMAIN-CONTAINING PROTEIN"/>
    <property type="match status" value="1"/>
</dbReference>
<reference evidence="3" key="1">
    <citation type="submission" date="2018-06" db="EMBL/GenBank/DDBJ databases">
        <authorList>
            <person name="Zhirakovskaya E."/>
        </authorList>
    </citation>
    <scope>NUCLEOTIDE SEQUENCE</scope>
</reference>
<proteinExistence type="predicted"/>
<feature type="transmembrane region" description="Helical" evidence="1">
    <location>
        <begin position="456"/>
        <end position="480"/>
    </location>
</feature>
<dbReference type="EMBL" id="UOFX01000085">
    <property type="protein sequence ID" value="VAX11446.1"/>
    <property type="molecule type" value="Genomic_DNA"/>
</dbReference>
<feature type="domain" description="T6SS Phospholipase effector Tle1-like catalytic" evidence="2">
    <location>
        <begin position="3"/>
        <end position="284"/>
    </location>
</feature>